<keyword evidence="5" id="KW-1185">Reference proteome</keyword>
<dbReference type="Proteomes" id="UP000281553">
    <property type="component" value="Unassembled WGS sequence"/>
</dbReference>
<dbReference type="PANTHER" id="PTHR43716:SF1">
    <property type="entry name" value="D-2-HYDROXYGLUTARATE DEHYDROGENASE, MITOCHONDRIAL"/>
    <property type="match status" value="1"/>
</dbReference>
<dbReference type="Pfam" id="PF01565">
    <property type="entry name" value="FAD_binding_4"/>
    <property type="match status" value="1"/>
</dbReference>
<dbReference type="GO" id="GO:0071949">
    <property type="term" value="F:FAD binding"/>
    <property type="evidence" value="ECO:0007669"/>
    <property type="project" value="InterPro"/>
</dbReference>
<dbReference type="Gene3D" id="3.30.43.10">
    <property type="entry name" value="Uridine Diphospho-n-acetylenolpyruvylglucosamine Reductase, domain 2"/>
    <property type="match status" value="1"/>
</dbReference>
<proteinExistence type="predicted"/>
<accession>A0A3P7LDP8</accession>
<dbReference type="InterPro" id="IPR016166">
    <property type="entry name" value="FAD-bd_PCMH"/>
</dbReference>
<dbReference type="InterPro" id="IPR006094">
    <property type="entry name" value="Oxid_FAD_bind_N"/>
</dbReference>
<evidence type="ECO:0000259" key="3">
    <source>
        <dbReference type="PROSITE" id="PS51387"/>
    </source>
</evidence>
<evidence type="ECO:0000313" key="4">
    <source>
        <dbReference type="EMBL" id="VDN08703.1"/>
    </source>
</evidence>
<evidence type="ECO:0000313" key="5">
    <source>
        <dbReference type="Proteomes" id="UP000281553"/>
    </source>
</evidence>
<organism evidence="4 5">
    <name type="scientific">Dibothriocephalus latus</name>
    <name type="common">Fish tapeworm</name>
    <name type="synonym">Diphyllobothrium latum</name>
    <dbReference type="NCBI Taxonomy" id="60516"/>
    <lineage>
        <taxon>Eukaryota</taxon>
        <taxon>Metazoa</taxon>
        <taxon>Spiralia</taxon>
        <taxon>Lophotrochozoa</taxon>
        <taxon>Platyhelminthes</taxon>
        <taxon>Cestoda</taxon>
        <taxon>Eucestoda</taxon>
        <taxon>Diphyllobothriidea</taxon>
        <taxon>Diphyllobothriidae</taxon>
        <taxon>Dibothriocephalus</taxon>
    </lineage>
</organism>
<dbReference type="InterPro" id="IPR016169">
    <property type="entry name" value="FAD-bd_PCMH_sub2"/>
</dbReference>
<gene>
    <name evidence="4" type="ORF">DILT_LOCUS4534</name>
</gene>
<dbReference type="AlphaFoldDB" id="A0A3P7LDP8"/>
<name>A0A3P7LDP8_DIBLA</name>
<comment type="cofactor">
    <cofactor evidence="1">
        <name>FAD</name>
        <dbReference type="ChEBI" id="CHEBI:57692"/>
    </cofactor>
</comment>
<dbReference type="PANTHER" id="PTHR43716">
    <property type="entry name" value="D-2-HYDROXYGLUTARATE DEHYDROGENASE, MITOCHONDRIAL"/>
    <property type="match status" value="1"/>
</dbReference>
<sequence>MGRRKVVGKQGYRVHGYKHPWILSPALVHRQVSKSTFSSLSKTPISKIFTLTQESLTHRRPDFGVIGDFEVSHFERILDTRLEQRKSVLTSEDEVESYNVDYAGQIKGASRLVLLPSDTEQLSDALKLCSNWNLGVVPQGGNTSLYGSGVPVFDEVIVSTRRMNRILDIDADSGIVVCEAGVVPADLDKILADPQYNLIPPIDLGSWEICSFGGNAATNARGIRTLKYPDFRSAITGIEAVNASGETLKFLGDTRKDLVGVDLKQCLIGTEGTFGIISKLAFCCPQRSKSTELAFFGEIFCQFILITFSRTHLM</sequence>
<dbReference type="GO" id="GO:0016491">
    <property type="term" value="F:oxidoreductase activity"/>
    <property type="evidence" value="ECO:0007669"/>
    <property type="project" value="UniProtKB-KW"/>
</dbReference>
<dbReference type="GO" id="GO:0005739">
    <property type="term" value="C:mitochondrion"/>
    <property type="evidence" value="ECO:0007669"/>
    <property type="project" value="TreeGrafter"/>
</dbReference>
<dbReference type="InterPro" id="IPR036318">
    <property type="entry name" value="FAD-bd_PCMH-like_sf"/>
</dbReference>
<keyword evidence="2" id="KW-0560">Oxidoreductase</keyword>
<feature type="domain" description="FAD-binding PCMH-type" evidence="3">
    <location>
        <begin position="106"/>
        <end position="287"/>
    </location>
</feature>
<protein>
    <recommendedName>
        <fullName evidence="3">FAD-binding PCMH-type domain-containing protein</fullName>
    </recommendedName>
</protein>
<dbReference type="InterPro" id="IPR051264">
    <property type="entry name" value="FAD-oxidored/transferase_4"/>
</dbReference>
<reference evidence="4 5" key="1">
    <citation type="submission" date="2018-11" db="EMBL/GenBank/DDBJ databases">
        <authorList>
            <consortium name="Pathogen Informatics"/>
        </authorList>
    </citation>
    <scope>NUCLEOTIDE SEQUENCE [LARGE SCALE GENOMIC DNA]</scope>
</reference>
<dbReference type="OrthoDB" id="5332616at2759"/>
<dbReference type="Gene3D" id="3.30.465.10">
    <property type="match status" value="1"/>
</dbReference>
<evidence type="ECO:0000256" key="1">
    <source>
        <dbReference type="ARBA" id="ARBA00001974"/>
    </source>
</evidence>
<dbReference type="InterPro" id="IPR016167">
    <property type="entry name" value="FAD-bd_PCMH_sub1"/>
</dbReference>
<dbReference type="EMBL" id="UYRU01045636">
    <property type="protein sequence ID" value="VDN08703.1"/>
    <property type="molecule type" value="Genomic_DNA"/>
</dbReference>
<dbReference type="SUPFAM" id="SSF56176">
    <property type="entry name" value="FAD-binding/transporter-associated domain-like"/>
    <property type="match status" value="1"/>
</dbReference>
<dbReference type="PROSITE" id="PS51387">
    <property type="entry name" value="FAD_PCMH"/>
    <property type="match status" value="1"/>
</dbReference>
<evidence type="ECO:0000256" key="2">
    <source>
        <dbReference type="ARBA" id="ARBA00023002"/>
    </source>
</evidence>